<dbReference type="Proteomes" id="UP000291301">
    <property type="component" value="Unassembled WGS sequence"/>
</dbReference>
<gene>
    <name evidence="1" type="ORF">E0D97_12755</name>
</gene>
<evidence type="ECO:0000313" key="1">
    <source>
        <dbReference type="EMBL" id="TCD13354.1"/>
    </source>
</evidence>
<dbReference type="AlphaFoldDB" id="A0A4R0P8G1"/>
<sequence length="165" mass="18320">MSAHVDNLATEAARHVAETRRLSEIGSTTEETFYLAARDLLSAILRTQNLPFEIRTGKSESKEGGTDRPDFILADSGLFVGVFGEIKTPDATLEDIAVTTERNDQIGCYLSRPGVVLVNNVREQARQFRRTSAISSRRWICGAMRLEKTPSSMLTRRRKPTSSSS</sequence>
<dbReference type="RefSeq" id="WP_131569516.1">
    <property type="nucleotide sequence ID" value="NZ_JAINFK010000006.1"/>
</dbReference>
<organism evidence="1 2">
    <name type="scientific">Oricola cellulosilytica</name>
    <dbReference type="NCBI Taxonomy" id="1429082"/>
    <lineage>
        <taxon>Bacteria</taxon>
        <taxon>Pseudomonadati</taxon>
        <taxon>Pseudomonadota</taxon>
        <taxon>Alphaproteobacteria</taxon>
        <taxon>Hyphomicrobiales</taxon>
        <taxon>Ahrensiaceae</taxon>
        <taxon>Oricola</taxon>
    </lineage>
</organism>
<proteinExistence type="predicted"/>
<comment type="caution">
    <text evidence="1">The sequence shown here is derived from an EMBL/GenBank/DDBJ whole genome shotgun (WGS) entry which is preliminary data.</text>
</comment>
<protein>
    <submittedName>
        <fullName evidence="1">Uncharacterized protein</fullName>
    </submittedName>
</protein>
<reference evidence="1 2" key="1">
    <citation type="journal article" date="2015" name="Antonie Van Leeuwenhoek">
        <title>Oricola cellulosilytica gen. nov., sp. nov., a cellulose-degrading bacterium of the family Phyllobacteriaceae isolated from surface seashore water, and emended descriptions of Mesorhizobium loti and Phyllobacterium myrsinacearum.</title>
        <authorList>
            <person name="Hameed A."/>
            <person name="Shahina M."/>
            <person name="Lai W.A."/>
            <person name="Lin S.Y."/>
            <person name="Young L.S."/>
            <person name="Liu Y.C."/>
            <person name="Hsu Y.H."/>
            <person name="Young C.C."/>
        </authorList>
    </citation>
    <scope>NUCLEOTIDE SEQUENCE [LARGE SCALE GENOMIC DNA]</scope>
    <source>
        <strain evidence="1 2">KCTC 52183</strain>
    </source>
</reference>
<accession>A0A4R0P8G1</accession>
<keyword evidence="2" id="KW-1185">Reference proteome</keyword>
<dbReference type="OrthoDB" id="5194627at2"/>
<name>A0A4R0P8G1_9HYPH</name>
<evidence type="ECO:0000313" key="2">
    <source>
        <dbReference type="Proteomes" id="UP000291301"/>
    </source>
</evidence>
<dbReference type="EMBL" id="SJST01000005">
    <property type="protein sequence ID" value="TCD13354.1"/>
    <property type="molecule type" value="Genomic_DNA"/>
</dbReference>